<dbReference type="AlphaFoldDB" id="A0A383C5U3"/>
<sequence>MMNTLVLIKIANGTFDQWKKGFDDLAHMREKFSRDAMVGKVDDHTALVAVDVFDPAGMMEMFNSDEAKKIAEEMGVERIPFKLQPMG</sequence>
<gene>
    <name evidence="1" type="ORF">METZ01_LOCUS480267</name>
</gene>
<name>A0A383C5U3_9ZZZZ</name>
<proteinExistence type="predicted"/>
<accession>A0A383C5U3</accession>
<evidence type="ECO:0008006" key="2">
    <source>
        <dbReference type="Google" id="ProtNLM"/>
    </source>
</evidence>
<reference evidence="1" key="1">
    <citation type="submission" date="2018-05" db="EMBL/GenBank/DDBJ databases">
        <authorList>
            <person name="Lanie J.A."/>
            <person name="Ng W.-L."/>
            <person name="Kazmierczak K.M."/>
            <person name="Andrzejewski T.M."/>
            <person name="Davidsen T.M."/>
            <person name="Wayne K.J."/>
            <person name="Tettelin H."/>
            <person name="Glass J.I."/>
            <person name="Rusch D."/>
            <person name="Podicherti R."/>
            <person name="Tsui H.-C.T."/>
            <person name="Winkler M.E."/>
        </authorList>
    </citation>
    <scope>NUCLEOTIDE SEQUENCE</scope>
</reference>
<protein>
    <recommendedName>
        <fullName evidence="2">ABM domain-containing protein</fullName>
    </recommendedName>
</protein>
<evidence type="ECO:0000313" key="1">
    <source>
        <dbReference type="EMBL" id="SVE27413.1"/>
    </source>
</evidence>
<organism evidence="1">
    <name type="scientific">marine metagenome</name>
    <dbReference type="NCBI Taxonomy" id="408172"/>
    <lineage>
        <taxon>unclassified sequences</taxon>
        <taxon>metagenomes</taxon>
        <taxon>ecological metagenomes</taxon>
    </lineage>
</organism>
<dbReference type="EMBL" id="UINC01205989">
    <property type="protein sequence ID" value="SVE27413.1"/>
    <property type="molecule type" value="Genomic_DNA"/>
</dbReference>